<keyword evidence="3" id="KW-0479">Metal-binding</keyword>
<comment type="caution">
    <text evidence="5">The sequence shown here is derived from an EMBL/GenBank/DDBJ whole genome shotgun (WGS) entry which is preliminary data.</text>
</comment>
<dbReference type="Proteomes" id="UP000649289">
    <property type="component" value="Unassembled WGS sequence"/>
</dbReference>
<evidence type="ECO:0000256" key="1">
    <source>
        <dbReference type="ARBA" id="ARBA00001947"/>
    </source>
</evidence>
<reference evidence="5 6" key="1">
    <citation type="submission" date="2020-09" db="EMBL/GenBank/DDBJ databases">
        <title>novel species in genus Nocardioides.</title>
        <authorList>
            <person name="Zhang G."/>
        </authorList>
    </citation>
    <scope>NUCLEOTIDE SEQUENCE [LARGE SCALE GENOMIC DNA]</scope>
    <source>
        <strain evidence="5 6">19197</strain>
    </source>
</reference>
<keyword evidence="2" id="KW-0808">Transferase</keyword>
<proteinExistence type="predicted"/>
<gene>
    <name evidence="5" type="ORF">IEZ25_20755</name>
</gene>
<keyword evidence="4" id="KW-0862">Zinc</keyword>
<keyword evidence="6" id="KW-1185">Reference proteome</keyword>
<evidence type="ECO:0000313" key="5">
    <source>
        <dbReference type="EMBL" id="MBD3917057.1"/>
    </source>
</evidence>
<comment type="cofactor">
    <cofactor evidence="1">
        <name>Zn(2+)</name>
        <dbReference type="ChEBI" id="CHEBI:29105"/>
    </cofactor>
</comment>
<evidence type="ECO:0000313" key="6">
    <source>
        <dbReference type="Proteomes" id="UP000649289"/>
    </source>
</evidence>
<dbReference type="EMBL" id="JACXYY010000010">
    <property type="protein sequence ID" value="MBD3917057.1"/>
    <property type="molecule type" value="Genomic_DNA"/>
</dbReference>
<dbReference type="Pfam" id="PF05853">
    <property type="entry name" value="BKACE"/>
    <property type="match status" value="1"/>
</dbReference>
<protein>
    <submittedName>
        <fullName evidence="5">3-keto-5-aminohexanoate cleavage protein</fullName>
    </submittedName>
</protein>
<dbReference type="RefSeq" id="WP_191201383.1">
    <property type="nucleotide sequence ID" value="NZ_BAAAPA010000001.1"/>
</dbReference>
<evidence type="ECO:0000256" key="4">
    <source>
        <dbReference type="ARBA" id="ARBA00022833"/>
    </source>
</evidence>
<evidence type="ECO:0000256" key="3">
    <source>
        <dbReference type="ARBA" id="ARBA00022723"/>
    </source>
</evidence>
<dbReference type="PANTHER" id="PTHR37418:SF2">
    <property type="entry name" value="3-KETO-5-AMINOHEXANOATE CLEAVAGE ENZYME"/>
    <property type="match status" value="1"/>
</dbReference>
<evidence type="ECO:0000256" key="2">
    <source>
        <dbReference type="ARBA" id="ARBA00022679"/>
    </source>
</evidence>
<accession>A0ABR8MM00</accession>
<name>A0ABR8MM00_9ACTN</name>
<organism evidence="5 6">
    <name type="scientific">Nocardioides hwasunensis</name>
    <dbReference type="NCBI Taxonomy" id="397258"/>
    <lineage>
        <taxon>Bacteria</taxon>
        <taxon>Bacillati</taxon>
        <taxon>Actinomycetota</taxon>
        <taxon>Actinomycetes</taxon>
        <taxon>Propionibacteriales</taxon>
        <taxon>Nocardioidaceae</taxon>
        <taxon>Nocardioides</taxon>
    </lineage>
</organism>
<dbReference type="PANTHER" id="PTHR37418">
    <property type="entry name" value="3-KETO-5-AMINOHEXANOATE CLEAVAGE ENZYME-RELATED"/>
    <property type="match status" value="1"/>
</dbReference>
<dbReference type="Gene3D" id="3.20.20.70">
    <property type="entry name" value="Aldolase class I"/>
    <property type="match status" value="1"/>
</dbReference>
<dbReference type="InterPro" id="IPR008567">
    <property type="entry name" value="BKACE"/>
</dbReference>
<dbReference type="InterPro" id="IPR013785">
    <property type="entry name" value="Aldolase_TIM"/>
</dbReference>
<sequence length="303" mass="33265">MESPVVVEVAINGGTFPDRNPNVPLTPEHIQSDVFGLLDAGASMIHTHTYDINLQGQAAADAYLEAWRPILEERPDTVWYPTLSVDQSVGAKGESVEGRFAHYPIIAAEVPMPIGIVDPGSVNLGYPDEDGLPTGFSYVNTFDDIKYAFNLCDEHRFGPSLAIYEPTFLQTVLTYHRAGRLPQGSMVKFYFGDEWGMFAKGSGVSFGLPPNASSLEAYLDMLDGVDLPWSVSVWGGDLLKWPVARMALERGGHLHIGIEDHFDPERTPTNLELFEETKALCDEVGRPIATGDQTRKILDLPGT</sequence>